<dbReference type="Pfam" id="PF20231">
    <property type="entry name" value="DUF6589"/>
    <property type="match status" value="1"/>
</dbReference>
<reference evidence="2 3" key="1">
    <citation type="journal article" date="2012" name="Science">
        <title>The Paleozoic origin of enzymatic lignin decomposition reconstructed from 31 fungal genomes.</title>
        <authorList>
            <person name="Floudas D."/>
            <person name="Binder M."/>
            <person name="Riley R."/>
            <person name="Barry K."/>
            <person name="Blanchette R.A."/>
            <person name="Henrissat B."/>
            <person name="Martinez A.T."/>
            <person name="Otillar R."/>
            <person name="Spatafora J.W."/>
            <person name="Yadav J.S."/>
            <person name="Aerts A."/>
            <person name="Benoit I."/>
            <person name="Boyd A."/>
            <person name="Carlson A."/>
            <person name="Copeland A."/>
            <person name="Coutinho P.M."/>
            <person name="de Vries R.P."/>
            <person name="Ferreira P."/>
            <person name="Findley K."/>
            <person name="Foster B."/>
            <person name="Gaskell J."/>
            <person name="Glotzer D."/>
            <person name="Gorecki P."/>
            <person name="Heitman J."/>
            <person name="Hesse C."/>
            <person name="Hori C."/>
            <person name="Igarashi K."/>
            <person name="Jurgens J.A."/>
            <person name="Kallen N."/>
            <person name="Kersten P."/>
            <person name="Kohler A."/>
            <person name="Kuees U."/>
            <person name="Kumar T.K.A."/>
            <person name="Kuo A."/>
            <person name="LaButti K."/>
            <person name="Larrondo L.F."/>
            <person name="Lindquist E."/>
            <person name="Ling A."/>
            <person name="Lombard V."/>
            <person name="Lucas S."/>
            <person name="Lundell T."/>
            <person name="Martin R."/>
            <person name="McLaughlin D.J."/>
            <person name="Morgenstern I."/>
            <person name="Morin E."/>
            <person name="Murat C."/>
            <person name="Nagy L.G."/>
            <person name="Nolan M."/>
            <person name="Ohm R.A."/>
            <person name="Patyshakuliyeva A."/>
            <person name="Rokas A."/>
            <person name="Ruiz-Duenas F.J."/>
            <person name="Sabat G."/>
            <person name="Salamov A."/>
            <person name="Samejima M."/>
            <person name="Schmutz J."/>
            <person name="Slot J.C."/>
            <person name="St John F."/>
            <person name="Stenlid J."/>
            <person name="Sun H."/>
            <person name="Sun S."/>
            <person name="Syed K."/>
            <person name="Tsang A."/>
            <person name="Wiebenga A."/>
            <person name="Young D."/>
            <person name="Pisabarro A."/>
            <person name="Eastwood D.C."/>
            <person name="Martin F."/>
            <person name="Cullen D."/>
            <person name="Grigoriev I.V."/>
            <person name="Hibbett D.S."/>
        </authorList>
    </citation>
    <scope>NUCLEOTIDE SEQUENCE [LARGE SCALE GENOMIC DNA]</scope>
    <source>
        <strain evidence="2 3">ATCC 11539</strain>
    </source>
</reference>
<dbReference type="InterPro" id="IPR046496">
    <property type="entry name" value="DUF6589"/>
</dbReference>
<proteinExistence type="predicted"/>
<evidence type="ECO:0000313" key="2">
    <source>
        <dbReference type="EMBL" id="EPQ61298.1"/>
    </source>
</evidence>
<dbReference type="AlphaFoldDB" id="S7QP45"/>
<dbReference type="Proteomes" id="UP000030669">
    <property type="component" value="Unassembled WGS sequence"/>
</dbReference>
<accession>S7QP45</accession>
<organism evidence="2 3">
    <name type="scientific">Gloeophyllum trabeum (strain ATCC 11539 / FP-39264 / Madison 617)</name>
    <name type="common">Brown rot fungus</name>
    <dbReference type="NCBI Taxonomy" id="670483"/>
    <lineage>
        <taxon>Eukaryota</taxon>
        <taxon>Fungi</taxon>
        <taxon>Dikarya</taxon>
        <taxon>Basidiomycota</taxon>
        <taxon>Agaricomycotina</taxon>
        <taxon>Agaricomycetes</taxon>
        <taxon>Gloeophyllales</taxon>
        <taxon>Gloeophyllaceae</taxon>
        <taxon>Gloeophyllum</taxon>
    </lineage>
</organism>
<evidence type="ECO:0000259" key="1">
    <source>
        <dbReference type="Pfam" id="PF20231"/>
    </source>
</evidence>
<keyword evidence="3" id="KW-1185">Reference proteome</keyword>
<dbReference type="EMBL" id="KB469296">
    <property type="protein sequence ID" value="EPQ61298.1"/>
    <property type="molecule type" value="Genomic_DNA"/>
</dbReference>
<name>S7QP45_GLOTA</name>
<dbReference type="RefSeq" id="XP_007861498.1">
    <property type="nucleotide sequence ID" value="XM_007863307.1"/>
</dbReference>
<dbReference type="KEGG" id="gtr:GLOTRDRAFT_125020"/>
<dbReference type="OrthoDB" id="5424058at2759"/>
<evidence type="ECO:0000313" key="3">
    <source>
        <dbReference type="Proteomes" id="UP000030669"/>
    </source>
</evidence>
<feature type="domain" description="DUF6589" evidence="1">
    <location>
        <begin position="2"/>
        <end position="60"/>
    </location>
</feature>
<dbReference type="HOGENOM" id="CLU_2454931_0_0_1"/>
<dbReference type="GeneID" id="19301172"/>
<protein>
    <recommendedName>
        <fullName evidence="1">DUF6589 domain-containing protein</fullName>
    </recommendedName>
</protein>
<sequence length="89" mass="10402">MPKYADALFHIITHLKQMDPKLRHTFLMNWLVNLSGMPDSFKEVDLLQEHQNVWAKYYIKPGQHSLPAMSRAELEWPAPASQQEDRDLG</sequence>
<gene>
    <name evidence="2" type="ORF">GLOTRDRAFT_125020</name>
</gene>